<feature type="compositionally biased region" description="Basic and acidic residues" evidence="1">
    <location>
        <begin position="8"/>
        <end position="18"/>
    </location>
</feature>
<feature type="region of interest" description="Disordered" evidence="1">
    <location>
        <begin position="1"/>
        <end position="42"/>
    </location>
</feature>
<evidence type="ECO:0000313" key="3">
    <source>
        <dbReference type="Proteomes" id="UP000033038"/>
    </source>
</evidence>
<dbReference type="EMBL" id="CP009526">
    <property type="protein sequence ID" value="AKB50820.1"/>
    <property type="molecule type" value="Genomic_DNA"/>
</dbReference>
<dbReference type="PATRIC" id="fig|1434109.4.peg.1968"/>
<dbReference type="HOGENOM" id="CLU_1682687_0_0_2"/>
<dbReference type="RefSeq" id="WP_011308092.1">
    <property type="nucleotide sequence ID" value="NZ_CP009526.1"/>
</dbReference>
<gene>
    <name evidence="2" type="ORF">MSBRW_1567</name>
</gene>
<protein>
    <submittedName>
        <fullName evidence="2">Uncharacterized protein</fullName>
    </submittedName>
</protein>
<accession>A0A0E3QJ21</accession>
<dbReference type="KEGG" id="mbw:MSBRW_1567"/>
<dbReference type="GeneID" id="24823047"/>
<evidence type="ECO:0000256" key="1">
    <source>
        <dbReference type="SAM" id="MobiDB-lite"/>
    </source>
</evidence>
<proteinExistence type="predicted"/>
<dbReference type="Proteomes" id="UP000033038">
    <property type="component" value="Chromosome"/>
</dbReference>
<evidence type="ECO:0000313" key="2">
    <source>
        <dbReference type="EMBL" id="AKB50820.1"/>
    </source>
</evidence>
<reference evidence="2 3" key="1">
    <citation type="submission" date="2014-07" db="EMBL/GenBank/DDBJ databases">
        <title>Methanogenic archaea and the global carbon cycle.</title>
        <authorList>
            <person name="Henriksen J.R."/>
            <person name="Luke J."/>
            <person name="Reinhart S."/>
            <person name="Benedict M.N."/>
            <person name="Youngblut N.D."/>
            <person name="Metcalf M.E."/>
            <person name="Whitaker R.J."/>
            <person name="Metcalf W.W."/>
        </authorList>
    </citation>
    <scope>NUCLEOTIDE SEQUENCE [LARGE SCALE GENOMIC DNA]</scope>
    <source>
        <strain evidence="2 3">Wiesmoor</strain>
    </source>
</reference>
<name>A0A0E3QJ21_METBA</name>
<sequence>MDETTQEEYQKALAKQEAEETAEPIETSTLEETSTSKKTEISTTAQLSETKKNELIKIVKDYYGSDEVEVIYISPKDQSSTGLIMVTYYLKNVPAKKTLENDLTDIVIVSKQIAEESGIINPNVNVAAMLEDGTTSLGVGNSSNGKTDIHVENLNA</sequence>
<dbReference type="AlphaFoldDB" id="A0A0E3QJ21"/>
<organism evidence="2 3">
    <name type="scientific">Methanosarcina barkeri str. Wiesmoor</name>
    <dbReference type="NCBI Taxonomy" id="1434109"/>
    <lineage>
        <taxon>Archaea</taxon>
        <taxon>Methanobacteriati</taxon>
        <taxon>Methanobacteriota</taxon>
        <taxon>Stenosarchaea group</taxon>
        <taxon>Methanomicrobia</taxon>
        <taxon>Methanosarcinales</taxon>
        <taxon>Methanosarcinaceae</taxon>
        <taxon>Methanosarcina</taxon>
    </lineage>
</organism>